<dbReference type="GO" id="GO:0004721">
    <property type="term" value="F:phosphoprotein phosphatase activity"/>
    <property type="evidence" value="ECO:0007669"/>
    <property type="project" value="TreeGrafter"/>
</dbReference>
<comment type="caution">
    <text evidence="10">The sequence shown here is derived from an EMBL/GenBank/DDBJ whole genome shotgun (WGS) entry which is preliminary data.</text>
</comment>
<evidence type="ECO:0000256" key="3">
    <source>
        <dbReference type="ARBA" id="ARBA00022553"/>
    </source>
</evidence>
<sequence>MFDRFYRADASRSRSTGGNGIGLSIAQGIVSRHEGSIRARKLGAEL</sequence>
<dbReference type="RefSeq" id="WP_087186634.1">
    <property type="nucleotide sequence ID" value="NZ_NFHO01000007.1"/>
</dbReference>
<dbReference type="InterPro" id="IPR050351">
    <property type="entry name" value="BphY/WalK/GraS-like"/>
</dbReference>
<feature type="domain" description="Histidine kinase/HSP90-like ATPase" evidence="9">
    <location>
        <begin position="1"/>
        <end position="39"/>
    </location>
</feature>
<dbReference type="PANTHER" id="PTHR45453:SF1">
    <property type="entry name" value="PHOSPHATE REGULON SENSOR PROTEIN PHOR"/>
    <property type="match status" value="1"/>
</dbReference>
<dbReference type="SUPFAM" id="SSF55874">
    <property type="entry name" value="ATPase domain of HSP90 chaperone/DNA topoisomerase II/histidine kinase"/>
    <property type="match status" value="1"/>
</dbReference>
<proteinExistence type="predicted"/>
<evidence type="ECO:0000256" key="8">
    <source>
        <dbReference type="SAM" id="MobiDB-lite"/>
    </source>
</evidence>
<keyword evidence="6" id="KW-0902">Two-component regulatory system</keyword>
<evidence type="ECO:0000313" key="10">
    <source>
        <dbReference type="EMBL" id="OUN42631.1"/>
    </source>
</evidence>
<dbReference type="Proteomes" id="UP000196560">
    <property type="component" value="Unassembled WGS sequence"/>
</dbReference>
<dbReference type="GO" id="GO:0000155">
    <property type="term" value="F:phosphorelay sensor kinase activity"/>
    <property type="evidence" value="ECO:0007669"/>
    <property type="project" value="TreeGrafter"/>
</dbReference>
<keyword evidence="3" id="KW-0597">Phosphoprotein</keyword>
<reference evidence="11" key="1">
    <citation type="submission" date="2017-04" db="EMBL/GenBank/DDBJ databases">
        <title>Function of individual gut microbiota members based on whole genome sequencing of pure cultures obtained from chicken caecum.</title>
        <authorList>
            <person name="Medvecky M."/>
            <person name="Cejkova D."/>
            <person name="Polansky O."/>
            <person name="Karasova D."/>
            <person name="Kubasova T."/>
            <person name="Cizek A."/>
            <person name="Rychlik I."/>
        </authorList>
    </citation>
    <scope>NUCLEOTIDE SEQUENCE [LARGE SCALE GENOMIC DNA]</scope>
    <source>
        <strain evidence="11">An70</strain>
    </source>
</reference>
<accession>A0A1Y3U1J9</accession>
<comment type="catalytic activity">
    <reaction evidence="1">
        <text>ATP + protein L-histidine = ADP + protein N-phospho-L-histidine.</text>
        <dbReference type="EC" id="2.7.13.3"/>
    </reaction>
</comment>
<dbReference type="Gene3D" id="3.30.565.10">
    <property type="entry name" value="Histidine kinase-like ATPase, C-terminal domain"/>
    <property type="match status" value="1"/>
</dbReference>
<dbReference type="Pfam" id="PF02518">
    <property type="entry name" value="HATPase_c"/>
    <property type="match status" value="1"/>
</dbReference>
<dbReference type="GO" id="GO:0016036">
    <property type="term" value="P:cellular response to phosphate starvation"/>
    <property type="evidence" value="ECO:0007669"/>
    <property type="project" value="TreeGrafter"/>
</dbReference>
<evidence type="ECO:0000256" key="1">
    <source>
        <dbReference type="ARBA" id="ARBA00000085"/>
    </source>
</evidence>
<evidence type="ECO:0000313" key="11">
    <source>
        <dbReference type="Proteomes" id="UP000196560"/>
    </source>
</evidence>
<protein>
    <recommendedName>
        <fullName evidence="7">Sensor-like histidine kinase SenX3</fullName>
        <ecNumber evidence="2">2.7.13.3</ecNumber>
    </recommendedName>
</protein>
<evidence type="ECO:0000259" key="9">
    <source>
        <dbReference type="Pfam" id="PF02518"/>
    </source>
</evidence>
<dbReference type="InterPro" id="IPR003594">
    <property type="entry name" value="HATPase_dom"/>
</dbReference>
<feature type="region of interest" description="Disordered" evidence="8">
    <location>
        <begin position="1"/>
        <end position="22"/>
    </location>
</feature>
<evidence type="ECO:0000256" key="4">
    <source>
        <dbReference type="ARBA" id="ARBA00022679"/>
    </source>
</evidence>
<dbReference type="PANTHER" id="PTHR45453">
    <property type="entry name" value="PHOSPHATE REGULON SENSOR PROTEIN PHOR"/>
    <property type="match status" value="1"/>
</dbReference>
<evidence type="ECO:0000256" key="7">
    <source>
        <dbReference type="ARBA" id="ARBA00039401"/>
    </source>
</evidence>
<name>A0A1Y3U1J9_9ACTN</name>
<dbReference type="EC" id="2.7.13.3" evidence="2"/>
<dbReference type="GO" id="GO:0005886">
    <property type="term" value="C:plasma membrane"/>
    <property type="evidence" value="ECO:0007669"/>
    <property type="project" value="TreeGrafter"/>
</dbReference>
<evidence type="ECO:0000256" key="2">
    <source>
        <dbReference type="ARBA" id="ARBA00012438"/>
    </source>
</evidence>
<evidence type="ECO:0000256" key="6">
    <source>
        <dbReference type="ARBA" id="ARBA00023012"/>
    </source>
</evidence>
<feature type="compositionally biased region" description="Basic and acidic residues" evidence="8">
    <location>
        <begin position="1"/>
        <end position="12"/>
    </location>
</feature>
<dbReference type="AlphaFoldDB" id="A0A1Y3U1J9"/>
<gene>
    <name evidence="10" type="ORF">B5G21_06645</name>
</gene>
<organism evidence="10 11">
    <name type="scientific">Enorma massiliensis</name>
    <dbReference type="NCBI Taxonomy" id="1472761"/>
    <lineage>
        <taxon>Bacteria</taxon>
        <taxon>Bacillati</taxon>
        <taxon>Actinomycetota</taxon>
        <taxon>Coriobacteriia</taxon>
        <taxon>Coriobacteriales</taxon>
        <taxon>Coriobacteriaceae</taxon>
        <taxon>Enorma</taxon>
    </lineage>
</organism>
<dbReference type="InterPro" id="IPR036890">
    <property type="entry name" value="HATPase_C_sf"/>
</dbReference>
<dbReference type="EMBL" id="NFHO01000007">
    <property type="protein sequence ID" value="OUN42631.1"/>
    <property type="molecule type" value="Genomic_DNA"/>
</dbReference>
<evidence type="ECO:0000256" key="5">
    <source>
        <dbReference type="ARBA" id="ARBA00022777"/>
    </source>
</evidence>
<keyword evidence="11" id="KW-1185">Reference proteome</keyword>
<keyword evidence="4" id="KW-0808">Transferase</keyword>
<keyword evidence="5" id="KW-0418">Kinase</keyword>